<feature type="chain" id="PRO_5038485155" evidence="2">
    <location>
        <begin position="22"/>
        <end position="374"/>
    </location>
</feature>
<proteinExistence type="predicted"/>
<comment type="caution">
    <text evidence="3">The sequence shown here is derived from an EMBL/GenBank/DDBJ whole genome shotgun (WGS) entry which is preliminary data.</text>
</comment>
<name>N6X4N0_9ACTO</name>
<evidence type="ECO:0000256" key="1">
    <source>
        <dbReference type="SAM" id="MobiDB-lite"/>
    </source>
</evidence>
<keyword evidence="4" id="KW-1185">Reference proteome</keyword>
<evidence type="ECO:0000313" key="4">
    <source>
        <dbReference type="Proteomes" id="UP000013015"/>
    </source>
</evidence>
<dbReference type="PROSITE" id="PS51257">
    <property type="entry name" value="PROKAR_LIPOPROTEIN"/>
    <property type="match status" value="1"/>
</dbReference>
<protein>
    <submittedName>
        <fullName evidence="3">Uncharacterized protein</fullName>
    </submittedName>
</protein>
<keyword evidence="2" id="KW-0732">Signal</keyword>
<reference evidence="3 4" key="1">
    <citation type="submission" date="2013-03" db="EMBL/GenBank/DDBJ databases">
        <title>Reference genome for the Human Microbiome Project.</title>
        <authorList>
            <person name="Aqrawi P."/>
            <person name="Ayvaz T."/>
            <person name="Bess C."/>
            <person name="Blankenburg K."/>
            <person name="Coyle M."/>
            <person name="Deng J."/>
            <person name="Forbes L."/>
            <person name="Fowler G."/>
            <person name="Francisco L."/>
            <person name="Fu Q."/>
            <person name="Gibbs R."/>
            <person name="Gross S."/>
            <person name="Gubbala S."/>
            <person name="Hale W."/>
            <person name="Hemphill L."/>
            <person name="Highlander S."/>
            <person name="Hirani K."/>
            <person name="Jackson L."/>
            <person name="Jakkamsetti A."/>
            <person name="Javaid M."/>
            <person name="Jayaseelan J.C."/>
            <person name="Jiang H."/>
            <person name="Joshi V."/>
            <person name="Korchina V."/>
            <person name="Kovar C."/>
            <person name="Lara F."/>
            <person name="Lee S."/>
            <person name="Liu Y."/>
            <person name="Mata R."/>
            <person name="Mathew T."/>
            <person name="Munidasa M."/>
            <person name="Muzny D."/>
            <person name="Nazareth L."/>
            <person name="Ngo R."/>
            <person name="Nguyen L."/>
            <person name="Nguyen N."/>
            <person name="Okwuonu G."/>
            <person name="Ongeri F."/>
            <person name="Palculict T."/>
            <person name="Patil S."/>
            <person name="Petrosino J."/>
            <person name="Pham C."/>
            <person name="Pham P."/>
            <person name="Pu L.-L."/>
            <person name="Qin X."/>
            <person name="Qu J."/>
            <person name="Reid J."/>
            <person name="Ross M."/>
            <person name="Ruth R."/>
            <person name="Saada N."/>
            <person name="San Lucas F."/>
            <person name="Santibanez J."/>
            <person name="Shang Y."/>
            <person name="Simmons D."/>
            <person name="Song X.-Z."/>
            <person name="Tang L.-Y."/>
            <person name="Thornton R."/>
            <person name="Warren J."/>
            <person name="Weissenberger G."/>
            <person name="Wilczek-Boney K."/>
            <person name="Worley K."/>
            <person name="Youmans B."/>
            <person name="Zhang J."/>
            <person name="Zhang L."/>
            <person name="Zhao Z."/>
            <person name="Zhou C."/>
            <person name="Zhu D."/>
            <person name="Zhu Y."/>
        </authorList>
    </citation>
    <scope>NUCLEOTIDE SEQUENCE [LARGE SCALE GENOMIC DNA]</scope>
    <source>
        <strain evidence="3 4">F0333</strain>
    </source>
</reference>
<dbReference type="eggNOG" id="COG4143">
    <property type="taxonomic scope" value="Bacteria"/>
</dbReference>
<dbReference type="STRING" id="888050.HMPREF9004_0705"/>
<dbReference type="SUPFAM" id="SSF53850">
    <property type="entry name" value="Periplasmic binding protein-like II"/>
    <property type="match status" value="1"/>
</dbReference>
<sequence length="374" mass="38763">MESTRRPIMIGAGLAACILLAACTPAVSPSYESVDPFDKPIEPNGMGAQASQSASEGSLGAPEPLKGSGSVKLAVMEGQRLPASVEEAFHTYTGFTLEQKEVASASHILGLGVDAVIGLGANDLFEAGSALGTTPALDLVPEGTGVEGVASELAYGRDDVCVLADRGWMSANRRSMPSGIEMLASTDHAQLLAFPDPDHFSPSALFIAGARAKLGEGMGQWAFDMRAGGALIASQEEANSSWTALEPPQSDAQPSRPLMIAPMSAIMRSTTNTGVEAAAQALDASCVQRYLYAAPAADAANEKGATSFMTWLLTWSGQHALAEAGVAYPLDPQAVENTPAHWFLTPKSDALILDETAIKNTGDALAQWDAASNG</sequence>
<dbReference type="OrthoDB" id="3253313at2"/>
<dbReference type="Proteomes" id="UP000013015">
    <property type="component" value="Unassembled WGS sequence"/>
</dbReference>
<dbReference type="Gene3D" id="3.40.190.10">
    <property type="entry name" value="Periplasmic binding protein-like II"/>
    <property type="match status" value="2"/>
</dbReference>
<dbReference type="PATRIC" id="fig|888050.3.peg.675"/>
<dbReference type="AlphaFoldDB" id="N6X4N0"/>
<accession>N6X4N0</accession>
<dbReference type="RefSeq" id="WP_005962434.1">
    <property type="nucleotide sequence ID" value="NZ_CP040505.1"/>
</dbReference>
<feature type="compositionally biased region" description="Low complexity" evidence="1">
    <location>
        <begin position="45"/>
        <end position="61"/>
    </location>
</feature>
<organism evidence="3 4">
    <name type="scientific">Schaalia cardiffensis F0333</name>
    <dbReference type="NCBI Taxonomy" id="888050"/>
    <lineage>
        <taxon>Bacteria</taxon>
        <taxon>Bacillati</taxon>
        <taxon>Actinomycetota</taxon>
        <taxon>Actinomycetes</taxon>
        <taxon>Actinomycetales</taxon>
        <taxon>Actinomycetaceae</taxon>
        <taxon>Schaalia</taxon>
    </lineage>
</organism>
<gene>
    <name evidence="3" type="ORF">HMPREF9004_0705</name>
</gene>
<feature type="region of interest" description="Disordered" evidence="1">
    <location>
        <begin position="34"/>
        <end position="65"/>
    </location>
</feature>
<feature type="signal peptide" evidence="2">
    <location>
        <begin position="1"/>
        <end position="21"/>
    </location>
</feature>
<evidence type="ECO:0000313" key="3">
    <source>
        <dbReference type="EMBL" id="ENO18656.1"/>
    </source>
</evidence>
<dbReference type="HOGENOM" id="CLU_738952_0_0_11"/>
<evidence type="ECO:0000256" key="2">
    <source>
        <dbReference type="SAM" id="SignalP"/>
    </source>
</evidence>
<dbReference type="EMBL" id="AQHZ01000010">
    <property type="protein sequence ID" value="ENO18656.1"/>
    <property type="molecule type" value="Genomic_DNA"/>
</dbReference>